<feature type="domain" description="Secretion system C-terminal sorting" evidence="2">
    <location>
        <begin position="167"/>
        <end position="242"/>
    </location>
</feature>
<gene>
    <name evidence="3" type="ORF">TBC1_11594</name>
</gene>
<evidence type="ECO:0000256" key="1">
    <source>
        <dbReference type="SAM" id="SignalP"/>
    </source>
</evidence>
<dbReference type="RefSeq" id="WP_172668811.1">
    <property type="nucleotide sequence ID" value="NZ_DF968182.1"/>
</dbReference>
<sequence>MKKILLSLIIGTFILSVGNAQSLVIKDKTGVDVSGQTIDHYCTPGVGFVSLGLDVYNVSETAKNVKVRKNDMALVEGSFSNICWLSCYPDFILETPDPLLIEPGSFVTNFTGDLTYGSIQGTSTVKFTFFDMDNDSDSSFVVINFIIGTLGINNNVSLKAATVSNAYPNPAVSVAAIEYKLPAGVRNASIKVNNLLGNIIQEIALSNAEGKVTLDVANLSNGVYFYSLIIDNSAVSTRKFIVKR</sequence>
<dbReference type="Proteomes" id="UP000053091">
    <property type="component" value="Unassembled WGS sequence"/>
</dbReference>
<dbReference type="AlphaFoldDB" id="A0A0S7BXX4"/>
<dbReference type="Pfam" id="PF18962">
    <property type="entry name" value="Por_Secre_tail"/>
    <property type="match status" value="1"/>
</dbReference>
<feature type="signal peptide" evidence="1">
    <location>
        <begin position="1"/>
        <end position="22"/>
    </location>
</feature>
<protein>
    <submittedName>
        <fullName evidence="3">Protein containing Por secretion system C-terminal sorting domain</fullName>
    </submittedName>
</protein>
<evidence type="ECO:0000259" key="2">
    <source>
        <dbReference type="Pfam" id="PF18962"/>
    </source>
</evidence>
<accession>A0A0S7BXX4</accession>
<proteinExistence type="predicted"/>
<reference evidence="3" key="1">
    <citation type="journal article" date="2015" name="Genome Announc.">
        <title>Draft Genome Sequence of Bacteroidales Strain TBC1, a Novel Isolate from a Methanogenic Wastewater Treatment System.</title>
        <authorList>
            <person name="Tourlousse D.M."/>
            <person name="Matsuura N."/>
            <person name="Sun L."/>
            <person name="Toyonaga M."/>
            <person name="Kuroda K."/>
            <person name="Ohashi A."/>
            <person name="Cruz R."/>
            <person name="Yamaguchi T."/>
            <person name="Sekiguchi Y."/>
        </authorList>
    </citation>
    <scope>NUCLEOTIDE SEQUENCE [LARGE SCALE GENOMIC DNA]</scope>
    <source>
        <strain evidence="3">TBC1</strain>
    </source>
</reference>
<dbReference type="NCBIfam" id="TIGR04183">
    <property type="entry name" value="Por_Secre_tail"/>
    <property type="match status" value="1"/>
</dbReference>
<keyword evidence="1" id="KW-0732">Signal</keyword>
<dbReference type="STRING" id="1678841.TBC1_11594"/>
<dbReference type="EMBL" id="DF968182">
    <property type="protein sequence ID" value="GAP42465.1"/>
    <property type="molecule type" value="Genomic_DNA"/>
</dbReference>
<dbReference type="InterPro" id="IPR026444">
    <property type="entry name" value="Secre_tail"/>
</dbReference>
<evidence type="ECO:0000313" key="4">
    <source>
        <dbReference type="Proteomes" id="UP000053091"/>
    </source>
</evidence>
<organism evidence="3">
    <name type="scientific">Lentimicrobium saccharophilum</name>
    <dbReference type="NCBI Taxonomy" id="1678841"/>
    <lineage>
        <taxon>Bacteria</taxon>
        <taxon>Pseudomonadati</taxon>
        <taxon>Bacteroidota</taxon>
        <taxon>Bacteroidia</taxon>
        <taxon>Bacteroidales</taxon>
        <taxon>Lentimicrobiaceae</taxon>
        <taxon>Lentimicrobium</taxon>
    </lineage>
</organism>
<evidence type="ECO:0000313" key="3">
    <source>
        <dbReference type="EMBL" id="GAP42465.1"/>
    </source>
</evidence>
<keyword evidence="4" id="KW-1185">Reference proteome</keyword>
<feature type="chain" id="PRO_5006633274" evidence="1">
    <location>
        <begin position="23"/>
        <end position="244"/>
    </location>
</feature>
<name>A0A0S7BXX4_9BACT</name>